<sequence length="306" mass="34631">MEFSKVTEGDRIYVSGSFVSKNIGKLKRIGLLYDEDVPSWWIPKRKEAELQSLVSRLMNEDNTKAQTLRVFITERARCFLQESAYVAELLRKDTKQVKEEDAVFLLKNIYGCYNDRLRNVTSQVSSIVESTSLSIPENFSEGAKRVVTRAITSQVVPLARLPKKDIEQRLADTRKHTVSIALRKYKTVDSMVKAALQNILERIPQLGPGDFSEARRILLAALILLPLKSKEKFYSSAADLLEETRQGKFSGLGLDKKGSEELVVAATQRKLHQEAVKKLVWKHSGVLLRNIKKDAVMSRSAFFATL</sequence>
<gene>
    <name evidence="1" type="ORF">PMV_270</name>
</gene>
<organism evidence="1 2">
    <name type="scientific">Port-miou virus</name>
    <dbReference type="NCBI Taxonomy" id="1733873"/>
    <lineage>
        <taxon>Viruses</taxon>
        <taxon>Varidnaviria</taxon>
        <taxon>Bamfordvirae</taxon>
        <taxon>Nucleocytoviricota</taxon>
        <taxon>Megaviricetes</taxon>
        <taxon>Pimascovirales</taxon>
        <taxon>Pimascovirales incertae sedis</taxon>
        <taxon>Marseilleviridae</taxon>
        <taxon>Losannavirus</taxon>
        <taxon>Losannavirus lausannense</taxon>
        <taxon>Lausannevirus</taxon>
    </lineage>
</organism>
<accession>A0A0N7G2F3</accession>
<protein>
    <submittedName>
        <fullName evidence="1">Uncharacterized protein</fullName>
    </submittedName>
</protein>
<proteinExistence type="predicted"/>
<evidence type="ECO:0000313" key="1">
    <source>
        <dbReference type="EMBL" id="ALH06968.1"/>
    </source>
</evidence>
<dbReference type="Proteomes" id="UP000319438">
    <property type="component" value="Segment"/>
</dbReference>
<dbReference type="EMBL" id="KT428292">
    <property type="protein sequence ID" value="ALH06968.1"/>
    <property type="molecule type" value="Genomic_DNA"/>
</dbReference>
<reference evidence="1" key="1">
    <citation type="journal article" date="2015" name="Genome Announc.">
        <title>Complete Genome Sequence of a New Member of the Marseilleviridae Recovered from the Brackish Submarine Spring in the Cassis Port-Miou Calanque, France.</title>
        <authorList>
            <person name="Doutre G."/>
            <person name="Arfib B."/>
            <person name="Rochette P."/>
            <person name="Claverie J.M."/>
            <person name="Bonin P."/>
            <person name="Abergel C."/>
        </authorList>
    </citation>
    <scope>NUCLEOTIDE SEQUENCE [LARGE SCALE GENOMIC DNA]</scope>
    <source>
        <strain evidence="1">1</strain>
    </source>
</reference>
<evidence type="ECO:0000313" key="2">
    <source>
        <dbReference type="Proteomes" id="UP000319438"/>
    </source>
</evidence>
<name>A0A0N7G2F3_9VIRU</name>